<feature type="signal peptide" evidence="1">
    <location>
        <begin position="1"/>
        <end position="22"/>
    </location>
</feature>
<dbReference type="Proteomes" id="UP000261174">
    <property type="component" value="Unassembled WGS sequence"/>
</dbReference>
<comment type="caution">
    <text evidence="3">The sequence shown here is derived from an EMBL/GenBank/DDBJ whole genome shotgun (WGS) entry which is preliminary data.</text>
</comment>
<proteinExistence type="predicted"/>
<evidence type="ECO:0000313" key="4">
    <source>
        <dbReference type="Proteomes" id="UP000261174"/>
    </source>
</evidence>
<keyword evidence="1" id="KW-0732">Signal</keyword>
<evidence type="ECO:0000313" key="3">
    <source>
        <dbReference type="EMBL" id="RFM32585.1"/>
    </source>
</evidence>
<feature type="domain" description="PKD" evidence="2">
    <location>
        <begin position="450"/>
        <end position="486"/>
    </location>
</feature>
<reference evidence="3 4" key="1">
    <citation type="submission" date="2018-08" db="EMBL/GenBank/DDBJ databases">
        <title>Chitinophaga sp. K20C18050901, a novel bacterium isolated from forest soil.</title>
        <authorList>
            <person name="Wang C."/>
        </authorList>
    </citation>
    <scope>NUCLEOTIDE SEQUENCE [LARGE SCALE GENOMIC DNA]</scope>
    <source>
        <strain evidence="3 4">K20C18050901</strain>
    </source>
</reference>
<dbReference type="NCBIfam" id="TIGR04131">
    <property type="entry name" value="Bac_Flav_CTERM"/>
    <property type="match status" value="1"/>
</dbReference>
<organism evidence="3 4">
    <name type="scientific">Chitinophaga silvisoli</name>
    <dbReference type="NCBI Taxonomy" id="2291814"/>
    <lineage>
        <taxon>Bacteria</taxon>
        <taxon>Pseudomonadati</taxon>
        <taxon>Bacteroidota</taxon>
        <taxon>Chitinophagia</taxon>
        <taxon>Chitinophagales</taxon>
        <taxon>Chitinophagaceae</taxon>
        <taxon>Chitinophaga</taxon>
    </lineage>
</organism>
<dbReference type="RefSeq" id="WP_116855778.1">
    <property type="nucleotide sequence ID" value="NZ_QTJV01000009.1"/>
</dbReference>
<evidence type="ECO:0000256" key="1">
    <source>
        <dbReference type="SAM" id="SignalP"/>
    </source>
</evidence>
<dbReference type="SMART" id="SM00089">
    <property type="entry name" value="PKD"/>
    <property type="match status" value="1"/>
</dbReference>
<evidence type="ECO:0000259" key="2">
    <source>
        <dbReference type="PROSITE" id="PS50093"/>
    </source>
</evidence>
<dbReference type="Pfam" id="PF18911">
    <property type="entry name" value="PKD_4"/>
    <property type="match status" value="1"/>
</dbReference>
<dbReference type="InterPro" id="IPR000601">
    <property type="entry name" value="PKD_dom"/>
</dbReference>
<dbReference type="EMBL" id="QTJV01000009">
    <property type="protein sequence ID" value="RFM32585.1"/>
    <property type="molecule type" value="Genomic_DNA"/>
</dbReference>
<dbReference type="Pfam" id="PF13585">
    <property type="entry name" value="CHU_C"/>
    <property type="match status" value="1"/>
</dbReference>
<dbReference type="SUPFAM" id="SSF49299">
    <property type="entry name" value="PKD domain"/>
    <property type="match status" value="2"/>
</dbReference>
<name>A0A3E1NXD8_9BACT</name>
<dbReference type="InterPro" id="IPR022409">
    <property type="entry name" value="PKD/Chitinase_dom"/>
</dbReference>
<feature type="chain" id="PRO_5017781600" evidence="1">
    <location>
        <begin position="23"/>
        <end position="677"/>
    </location>
</feature>
<dbReference type="InterPro" id="IPR035986">
    <property type="entry name" value="PKD_dom_sf"/>
</dbReference>
<gene>
    <name evidence="3" type="ORF">DXN04_23190</name>
</gene>
<dbReference type="InterPro" id="IPR013783">
    <property type="entry name" value="Ig-like_fold"/>
</dbReference>
<dbReference type="InterPro" id="IPR026341">
    <property type="entry name" value="T9SS_type_B"/>
</dbReference>
<sequence>MLLKKFFLYLITVLALLKTATAQNCTSIGQTPSTAFPVCGTKSFIQKSVPVCETHDIPGPNCNIPGDGTHTDVNPYWYKFTCYTSGTLGFTITPNTLSDDYDWQLFDITNKTPDAVFSNKSLYVCMNWSGEGGITGASAAGTSLDVCGGPGQPLFSKMPTITKGHEYLLLISHFDGDSQSGYSLAFDGGTADITDPAVPELLSATYRCINNTIKVAISRKVACSTLAADGSDFTFVTPGGYQITGASSTQCGVGFDFDTLTLTLNSTPPPGDYIIAAQLGTDGNTLANTCGNPVSVGDTLHFRIGAPPVITVISEGVTGCAPNELKIALSSDVRCSSISPNGSDFSITGPEAISITAAYGLCDSDNLTDTVVVQLSHPIYNKGDYTVTLKSGTDGNVLVGECGQPVQQYAQAVIFHTADTVNADFSYTSEINCKINTVDFIHDGDHDVNSWQWTFGDSTTATTQEVEKVYNTYGIKTASLIVSNGVCSDTAFDSINFEQTLNADFFVDPGPYCPLDVVMPKDSSYGNIIRYFWDYGNGVTSISPSGEPQQYFPTSKEQQYLIRLIVEDELHCKDTADHYITAVTSCYIDVPTAFSPNNDGVNDYLYPLNAYKAIDLYFAVYNRIGQLVFETTDWTRRWDGNVKGEPADIGTYVWMLRYTMKDSGKKIFRKGTSTLIR</sequence>
<dbReference type="AlphaFoldDB" id="A0A3E1NXD8"/>
<dbReference type="OrthoDB" id="610082at2"/>
<keyword evidence="4" id="KW-1185">Reference proteome</keyword>
<protein>
    <submittedName>
        <fullName evidence="3">PKD domain-containing protein</fullName>
    </submittedName>
</protein>
<dbReference type="PROSITE" id="PS50093">
    <property type="entry name" value="PKD"/>
    <property type="match status" value="1"/>
</dbReference>
<accession>A0A3E1NXD8</accession>
<dbReference type="Gene3D" id="2.60.40.10">
    <property type="entry name" value="Immunoglobulins"/>
    <property type="match status" value="2"/>
</dbReference>